<sequence>MKMISFLILCLFTVRISAKELPCPPKIDTNQTIAKNISSWKTFQDSNDIHILKSVDFYDGNPKEMAQLAPDNADSKTDPVWTFGAKSEIWQVCRYTNTKISLTKNLGRHLKSCAVKFNKQIDPQVDSISCK</sequence>
<evidence type="ECO:0000313" key="1">
    <source>
        <dbReference type="EMBL" id="MEA9356261.1"/>
    </source>
</evidence>
<dbReference type="NCBIfam" id="NF042415">
    <property type="entry name" value="STY0301_fam"/>
    <property type="match status" value="1"/>
</dbReference>
<dbReference type="RefSeq" id="WP_323575948.1">
    <property type="nucleotide sequence ID" value="NZ_JAYGJQ010000001.1"/>
</dbReference>
<reference evidence="1 2" key="1">
    <citation type="submission" date="2023-11" db="EMBL/GenBank/DDBJ databases">
        <title>A Novel Polar Bacteriovorax (B. antarcticus) Isolated from the Biocrust in Antarctica.</title>
        <authorList>
            <person name="Mun W."/>
            <person name="Choi S.Y."/>
            <person name="Mitchell R.J."/>
        </authorList>
    </citation>
    <scope>NUCLEOTIDE SEQUENCE [LARGE SCALE GENOMIC DNA]</scope>
    <source>
        <strain evidence="1 2">PP10</strain>
    </source>
</reference>
<name>A0ABU5VT79_9BACT</name>
<evidence type="ECO:0000313" key="2">
    <source>
        <dbReference type="Proteomes" id="UP001302274"/>
    </source>
</evidence>
<gene>
    <name evidence="1" type="ORF">SHI21_08610</name>
</gene>
<proteinExistence type="predicted"/>
<organism evidence="1 2">
    <name type="scientific">Bacteriovorax antarcticus</name>
    <dbReference type="NCBI Taxonomy" id="3088717"/>
    <lineage>
        <taxon>Bacteria</taxon>
        <taxon>Pseudomonadati</taxon>
        <taxon>Bdellovibrionota</taxon>
        <taxon>Bacteriovoracia</taxon>
        <taxon>Bacteriovoracales</taxon>
        <taxon>Bacteriovoracaceae</taxon>
        <taxon>Bacteriovorax</taxon>
    </lineage>
</organism>
<comment type="caution">
    <text evidence="1">The sequence shown here is derived from an EMBL/GenBank/DDBJ whole genome shotgun (WGS) entry which is preliminary data.</text>
</comment>
<keyword evidence="2" id="KW-1185">Reference proteome</keyword>
<dbReference type="InterPro" id="IPR049973">
    <property type="entry name" value="STY0301-like"/>
</dbReference>
<dbReference type="EMBL" id="JAYGJQ010000001">
    <property type="protein sequence ID" value="MEA9356261.1"/>
    <property type="molecule type" value="Genomic_DNA"/>
</dbReference>
<protein>
    <submittedName>
        <fullName evidence="1">STY0301 family protein</fullName>
    </submittedName>
</protein>
<accession>A0ABU5VT79</accession>
<dbReference type="Proteomes" id="UP001302274">
    <property type="component" value="Unassembled WGS sequence"/>
</dbReference>